<sequence>MTSVHSALLPKETPAWQHPKAKSDGDLGVSGGYLGIDAGLTTDASGWAAVKCKFGLKDTSELGWQRLRVEVAQLQASAKSNERYKVLFCARHGLAKHNWAAPPPGPPETSEEDKGKLLDPELTSVGENQARTLALSFEGLLHGKRPIFIEGLREKLHVRLCDKRQTKVSRRSDSSIQATMAEPFPLLPLKRASLKKTQCGWQVSLGEQKSDVKI</sequence>
<proteinExistence type="predicted"/>
<protein>
    <submittedName>
        <fullName evidence="2">Uncharacterized protein</fullName>
    </submittedName>
</protein>
<organism evidence="2 3">
    <name type="scientific">Naganishia liquefaciens</name>
    <dbReference type="NCBI Taxonomy" id="104408"/>
    <lineage>
        <taxon>Eukaryota</taxon>
        <taxon>Fungi</taxon>
        <taxon>Dikarya</taxon>
        <taxon>Basidiomycota</taxon>
        <taxon>Agaricomycotina</taxon>
        <taxon>Tremellomycetes</taxon>
        <taxon>Filobasidiales</taxon>
        <taxon>Filobasidiaceae</taxon>
        <taxon>Naganishia</taxon>
    </lineage>
</organism>
<feature type="region of interest" description="Disordered" evidence="1">
    <location>
        <begin position="1"/>
        <end position="23"/>
    </location>
</feature>
<name>A0A8H3YER9_9TREE</name>
<reference evidence="2" key="1">
    <citation type="submission" date="2020-07" db="EMBL/GenBank/DDBJ databases">
        <title>Draft Genome Sequence of a Deep-Sea Yeast, Naganishia (Cryptococcus) liquefaciens strain N6.</title>
        <authorList>
            <person name="Han Y.W."/>
            <person name="Kajitani R."/>
            <person name="Morimoto H."/>
            <person name="Parhat M."/>
            <person name="Tsubouchi H."/>
            <person name="Bakenova O."/>
            <person name="Ogata M."/>
            <person name="Argunhan B."/>
            <person name="Aoki R."/>
            <person name="Kajiwara S."/>
            <person name="Itoh T."/>
            <person name="Iwasaki H."/>
        </authorList>
    </citation>
    <scope>NUCLEOTIDE SEQUENCE</scope>
    <source>
        <strain evidence="2">N6</strain>
    </source>
</reference>
<evidence type="ECO:0000256" key="1">
    <source>
        <dbReference type="SAM" id="MobiDB-lite"/>
    </source>
</evidence>
<gene>
    <name evidence="2" type="ORF">NliqN6_1929</name>
</gene>
<keyword evidence="3" id="KW-1185">Reference proteome</keyword>
<dbReference type="OrthoDB" id="496981at2759"/>
<accession>A0A8H3YER9</accession>
<comment type="caution">
    <text evidence="2">The sequence shown here is derived from an EMBL/GenBank/DDBJ whole genome shotgun (WGS) entry which is preliminary data.</text>
</comment>
<dbReference type="AlphaFoldDB" id="A0A8H3YER9"/>
<dbReference type="EMBL" id="BLZA01000011">
    <property type="protein sequence ID" value="GHJ85527.1"/>
    <property type="molecule type" value="Genomic_DNA"/>
</dbReference>
<evidence type="ECO:0000313" key="2">
    <source>
        <dbReference type="EMBL" id="GHJ85527.1"/>
    </source>
</evidence>
<evidence type="ECO:0000313" key="3">
    <source>
        <dbReference type="Proteomes" id="UP000620104"/>
    </source>
</evidence>
<dbReference type="Proteomes" id="UP000620104">
    <property type="component" value="Unassembled WGS sequence"/>
</dbReference>